<evidence type="ECO:0000313" key="2">
    <source>
        <dbReference type="EMBL" id="KXN72907.1"/>
    </source>
</evidence>
<dbReference type="Proteomes" id="UP000070444">
    <property type="component" value="Unassembled WGS sequence"/>
</dbReference>
<dbReference type="EMBL" id="KQ964444">
    <property type="protein sequence ID" value="KXN72907.1"/>
    <property type="molecule type" value="Genomic_DNA"/>
</dbReference>
<protein>
    <submittedName>
        <fullName evidence="2">Uncharacterized protein</fullName>
    </submittedName>
</protein>
<feature type="compositionally biased region" description="Polar residues" evidence="1">
    <location>
        <begin position="1"/>
        <end position="35"/>
    </location>
</feature>
<proteinExistence type="predicted"/>
<sequence length="345" mass="38362">MVPNSTALLNELSSGSRKHSQLYNENIPDNQNGVPSSNSTHSLTSSSTLDYQKSHEELSGTTPQPIYPYIQGMNLNSLSKADFHRSNGSLKAHSSDCMHGIIGNDIWSNNQSNVNSKASTPEEEDWAPIYRTNNNIMGRPNKSFVDLLQQNVSRSPSPNFLPTLSHRKSAASLNSHSPSEPRLRSNVKSYSNLDLSAPEYVPRGYSTENPGYVGSKKPSISEHTLDGLHSFKRRMSPPSRNSSFSSGFSVNINQNAINIDDPTNSLHNLHLDDEDTFHAEPEDTFERDELYSSFVSMKKPEIGRHNSLLDMTISPRVAAAYNSPFMDRPRIPLRSSNSGMCIFIF</sequence>
<accession>A0A137PD31</accession>
<keyword evidence="3" id="KW-1185">Reference proteome</keyword>
<feature type="compositionally biased region" description="Low complexity" evidence="1">
    <location>
        <begin position="36"/>
        <end position="48"/>
    </location>
</feature>
<name>A0A137PD31_CONC2</name>
<evidence type="ECO:0000313" key="3">
    <source>
        <dbReference type="Proteomes" id="UP000070444"/>
    </source>
</evidence>
<organism evidence="2 3">
    <name type="scientific">Conidiobolus coronatus (strain ATCC 28846 / CBS 209.66 / NRRL 28638)</name>
    <name type="common">Delacroixia coronata</name>
    <dbReference type="NCBI Taxonomy" id="796925"/>
    <lineage>
        <taxon>Eukaryota</taxon>
        <taxon>Fungi</taxon>
        <taxon>Fungi incertae sedis</taxon>
        <taxon>Zoopagomycota</taxon>
        <taxon>Entomophthoromycotina</taxon>
        <taxon>Entomophthoromycetes</taxon>
        <taxon>Entomophthorales</taxon>
        <taxon>Ancylistaceae</taxon>
        <taxon>Conidiobolus</taxon>
    </lineage>
</organism>
<feature type="region of interest" description="Disordered" evidence="1">
    <location>
        <begin position="1"/>
        <end position="65"/>
    </location>
</feature>
<reference evidence="2 3" key="1">
    <citation type="journal article" date="2015" name="Genome Biol. Evol.">
        <title>Phylogenomic analyses indicate that early fungi evolved digesting cell walls of algal ancestors of land plants.</title>
        <authorList>
            <person name="Chang Y."/>
            <person name="Wang S."/>
            <person name="Sekimoto S."/>
            <person name="Aerts A.L."/>
            <person name="Choi C."/>
            <person name="Clum A."/>
            <person name="LaButti K.M."/>
            <person name="Lindquist E.A."/>
            <person name="Yee Ngan C."/>
            <person name="Ohm R.A."/>
            <person name="Salamov A.A."/>
            <person name="Grigoriev I.V."/>
            <person name="Spatafora J.W."/>
            <person name="Berbee M.L."/>
        </authorList>
    </citation>
    <scope>NUCLEOTIDE SEQUENCE [LARGE SCALE GENOMIC DNA]</scope>
    <source>
        <strain evidence="2 3">NRRL 28638</strain>
    </source>
</reference>
<feature type="region of interest" description="Disordered" evidence="1">
    <location>
        <begin position="156"/>
        <end position="220"/>
    </location>
</feature>
<gene>
    <name evidence="2" type="ORF">CONCODRAFT_123702</name>
</gene>
<dbReference type="AlphaFoldDB" id="A0A137PD31"/>
<evidence type="ECO:0000256" key="1">
    <source>
        <dbReference type="SAM" id="MobiDB-lite"/>
    </source>
</evidence>